<dbReference type="OrthoDB" id="4735138at2759"/>
<proteinExistence type="predicted"/>
<gene>
    <name evidence="1" type="ORF">ACHHYP_09350</name>
</gene>
<accession>A0A1V9YND6</accession>
<dbReference type="Proteomes" id="UP000243579">
    <property type="component" value="Unassembled WGS sequence"/>
</dbReference>
<protein>
    <submittedName>
        <fullName evidence="1">Uncharacterized protein</fullName>
    </submittedName>
</protein>
<organism evidence="1 2">
    <name type="scientific">Achlya hypogyna</name>
    <name type="common">Oomycete</name>
    <name type="synonym">Protoachlya hypogyna</name>
    <dbReference type="NCBI Taxonomy" id="1202772"/>
    <lineage>
        <taxon>Eukaryota</taxon>
        <taxon>Sar</taxon>
        <taxon>Stramenopiles</taxon>
        <taxon>Oomycota</taxon>
        <taxon>Saprolegniomycetes</taxon>
        <taxon>Saprolegniales</taxon>
        <taxon>Achlyaceae</taxon>
        <taxon>Achlya</taxon>
    </lineage>
</organism>
<evidence type="ECO:0000313" key="1">
    <source>
        <dbReference type="EMBL" id="OQR87227.1"/>
    </source>
</evidence>
<comment type="caution">
    <text evidence="1">The sequence shown here is derived from an EMBL/GenBank/DDBJ whole genome shotgun (WGS) entry which is preliminary data.</text>
</comment>
<dbReference type="AlphaFoldDB" id="A0A1V9YND6"/>
<evidence type="ECO:0000313" key="2">
    <source>
        <dbReference type="Proteomes" id="UP000243579"/>
    </source>
</evidence>
<dbReference type="EMBL" id="JNBR01001456">
    <property type="protein sequence ID" value="OQR87227.1"/>
    <property type="molecule type" value="Genomic_DNA"/>
</dbReference>
<keyword evidence="2" id="KW-1185">Reference proteome</keyword>
<reference evidence="1 2" key="1">
    <citation type="journal article" date="2014" name="Genome Biol. Evol.">
        <title>The secreted proteins of Achlya hypogyna and Thraustotheca clavata identify the ancestral oomycete secretome and reveal gene acquisitions by horizontal gene transfer.</title>
        <authorList>
            <person name="Misner I."/>
            <person name="Blouin N."/>
            <person name="Leonard G."/>
            <person name="Richards T.A."/>
            <person name="Lane C.E."/>
        </authorList>
    </citation>
    <scope>NUCLEOTIDE SEQUENCE [LARGE SCALE GENOMIC DNA]</scope>
    <source>
        <strain evidence="1 2">ATCC 48635</strain>
    </source>
</reference>
<name>A0A1V9YND6_ACHHY</name>
<sequence>MARPPFPRPIAPSDYDAIIASDKEMYPTDSPLTPEAMAQWYMYQPEFGMIYDGYGCCIVVLVSKATWQAYVRKDIDEAGLVDGIVDALSSSNDEIGLHLYHIEKTQAWTRQFDRMANVVVRDLARILENLNAIRMSKHGLKSLKVVGFSALTASDAGFRMAKNVFGMTQCHAAEEFLFRNRKSRELAVFTAHDLPQDEEEWEREGETRLMALEGIDACSYLFAGPPQSA</sequence>